<dbReference type="Pfam" id="PF12728">
    <property type="entry name" value="HTH_17"/>
    <property type="match status" value="1"/>
</dbReference>
<name>A0A1Y2N7A5_PSEAH</name>
<gene>
    <name evidence="2" type="ORF">BG845_01209</name>
</gene>
<reference evidence="2 3" key="1">
    <citation type="submission" date="2016-09" db="EMBL/GenBank/DDBJ databases">
        <title>Pseudonocardia autotrophica DSM535, a candidate organism with high potential of specific P450 cytochromes.</title>
        <authorList>
            <person name="Grumaz C."/>
            <person name="Vainshtein Y."/>
            <person name="Kirstahler P."/>
            <person name="Sohn K."/>
        </authorList>
    </citation>
    <scope>NUCLEOTIDE SEQUENCE [LARGE SCALE GENOMIC DNA]</scope>
    <source>
        <strain evidence="2 3">DSM 535</strain>
    </source>
</reference>
<evidence type="ECO:0000313" key="2">
    <source>
        <dbReference type="EMBL" id="OSY42967.1"/>
    </source>
</evidence>
<dbReference type="AlphaFoldDB" id="A0A1Y2N7A5"/>
<dbReference type="Gene3D" id="1.10.10.10">
    <property type="entry name" value="Winged helix-like DNA-binding domain superfamily/Winged helix DNA-binding domain"/>
    <property type="match status" value="1"/>
</dbReference>
<sequence length="70" mass="7955">MRRPLVTAELAALHLATTYGLQVTPATIRKWAARGHFPSHGARGSRHCYDLEEVQHFAEHHRVDTQFVAH</sequence>
<proteinExistence type="predicted"/>
<dbReference type="EMBL" id="MIGB01000004">
    <property type="protein sequence ID" value="OSY42967.1"/>
    <property type="molecule type" value="Genomic_DNA"/>
</dbReference>
<evidence type="ECO:0000313" key="3">
    <source>
        <dbReference type="Proteomes" id="UP000194360"/>
    </source>
</evidence>
<dbReference type="InterPro" id="IPR036388">
    <property type="entry name" value="WH-like_DNA-bd_sf"/>
</dbReference>
<protein>
    <recommendedName>
        <fullName evidence="1">Helix-turn-helix domain-containing protein</fullName>
    </recommendedName>
</protein>
<accession>A0A1Y2N7A5</accession>
<dbReference type="InterPro" id="IPR009061">
    <property type="entry name" value="DNA-bd_dom_put_sf"/>
</dbReference>
<organism evidence="2 3">
    <name type="scientific">Pseudonocardia autotrophica</name>
    <name type="common">Amycolata autotrophica</name>
    <name type="synonym">Nocardia autotrophica</name>
    <dbReference type="NCBI Taxonomy" id="2074"/>
    <lineage>
        <taxon>Bacteria</taxon>
        <taxon>Bacillati</taxon>
        <taxon>Actinomycetota</taxon>
        <taxon>Actinomycetes</taxon>
        <taxon>Pseudonocardiales</taxon>
        <taxon>Pseudonocardiaceae</taxon>
        <taxon>Pseudonocardia</taxon>
    </lineage>
</organism>
<comment type="caution">
    <text evidence="2">The sequence shown here is derived from an EMBL/GenBank/DDBJ whole genome shotgun (WGS) entry which is preliminary data.</text>
</comment>
<dbReference type="Proteomes" id="UP000194360">
    <property type="component" value="Unassembled WGS sequence"/>
</dbReference>
<dbReference type="InterPro" id="IPR041657">
    <property type="entry name" value="HTH_17"/>
</dbReference>
<feature type="domain" description="Helix-turn-helix" evidence="1">
    <location>
        <begin position="21"/>
        <end position="61"/>
    </location>
</feature>
<dbReference type="SUPFAM" id="SSF46955">
    <property type="entry name" value="Putative DNA-binding domain"/>
    <property type="match status" value="1"/>
</dbReference>
<evidence type="ECO:0000259" key="1">
    <source>
        <dbReference type="Pfam" id="PF12728"/>
    </source>
</evidence>
<dbReference type="STRING" id="2074.BG845_01209"/>
<keyword evidence="3" id="KW-1185">Reference proteome</keyword>